<keyword evidence="3" id="KW-1185">Reference proteome</keyword>
<name>A0A2T4BY30_TRILO</name>
<feature type="compositionally biased region" description="Basic and acidic residues" evidence="1">
    <location>
        <begin position="117"/>
        <end position="134"/>
    </location>
</feature>
<feature type="compositionally biased region" description="Low complexity" evidence="1">
    <location>
        <begin position="211"/>
        <end position="220"/>
    </location>
</feature>
<sequence>MATTFSLEEKRFVLAEMIKCSTVDIERLARFVESNVLDPKWITMQIPSGRNLEQCMQVADSLSSAPGYRSAMSQSDHLTGNGMNHARQMAPRMSPGGQAPGAMPTSPGLMSPWQHPDGAEDRRVLPQETPGEHTPKKRGRPPRVDRKTAAPPRLANIAPKPPPLSPGPNTPRTILPATSRQADTQNPQPQPAVRALPPLDSPPAKKKRRTATGAASVSASPPLPPVSAPVPAPAPTPAPAPARAPTPYLPLVTTPPPSVDYGNRTRAPPETESKIVRETEQMQPPRPMPLEPEPRHHTLMPVGSAAPPSQIKA</sequence>
<accession>A0A2T4BY30</accession>
<feature type="compositionally biased region" description="Pro residues" evidence="1">
    <location>
        <begin position="221"/>
        <end position="258"/>
    </location>
</feature>
<dbReference type="EMBL" id="KZ679136">
    <property type="protein sequence ID" value="PTB74237.1"/>
    <property type="molecule type" value="Genomic_DNA"/>
</dbReference>
<dbReference type="Proteomes" id="UP000240760">
    <property type="component" value="Unassembled WGS sequence"/>
</dbReference>
<evidence type="ECO:0000313" key="3">
    <source>
        <dbReference type="Proteomes" id="UP000240760"/>
    </source>
</evidence>
<feature type="compositionally biased region" description="Pro residues" evidence="1">
    <location>
        <begin position="159"/>
        <end position="169"/>
    </location>
</feature>
<dbReference type="STRING" id="983965.A0A2T4BY30"/>
<evidence type="ECO:0000256" key="1">
    <source>
        <dbReference type="SAM" id="MobiDB-lite"/>
    </source>
</evidence>
<protein>
    <submittedName>
        <fullName evidence="2">Uncharacterized protein</fullName>
    </submittedName>
</protein>
<dbReference type="AlphaFoldDB" id="A0A2T4BY30"/>
<feature type="compositionally biased region" description="Basic and acidic residues" evidence="1">
    <location>
        <begin position="267"/>
        <end position="280"/>
    </location>
</feature>
<reference evidence="2 3" key="1">
    <citation type="submission" date="2016-07" db="EMBL/GenBank/DDBJ databases">
        <title>Multiple horizontal gene transfer events from other fungi enriched the ability of initially mycotrophic Trichoderma (Ascomycota) to feed on dead plant biomass.</title>
        <authorList>
            <consortium name="DOE Joint Genome Institute"/>
            <person name="Aerts A."/>
            <person name="Atanasova L."/>
            <person name="Chenthamara K."/>
            <person name="Zhang J."/>
            <person name="Grujic M."/>
            <person name="Henrissat B."/>
            <person name="Kuo A."/>
            <person name="Salamov A."/>
            <person name="Lipzen A."/>
            <person name="Labutti K."/>
            <person name="Barry K."/>
            <person name="Miao Y."/>
            <person name="Rahimi M.J."/>
            <person name="Shen Q."/>
            <person name="Grigoriev I.V."/>
            <person name="Kubicek C.P."/>
            <person name="Druzhinina I.S."/>
        </authorList>
    </citation>
    <scope>NUCLEOTIDE SEQUENCE [LARGE SCALE GENOMIC DNA]</scope>
    <source>
        <strain evidence="2 3">ATCC 18648</strain>
    </source>
</reference>
<evidence type="ECO:0000313" key="2">
    <source>
        <dbReference type="EMBL" id="PTB74237.1"/>
    </source>
</evidence>
<feature type="compositionally biased region" description="Polar residues" evidence="1">
    <location>
        <begin position="71"/>
        <end position="82"/>
    </location>
</feature>
<feature type="region of interest" description="Disordered" evidence="1">
    <location>
        <begin position="66"/>
        <end position="313"/>
    </location>
</feature>
<dbReference type="OrthoDB" id="5371646at2759"/>
<proteinExistence type="predicted"/>
<organism evidence="2 3">
    <name type="scientific">Trichoderma longibrachiatum ATCC 18648</name>
    <dbReference type="NCBI Taxonomy" id="983965"/>
    <lineage>
        <taxon>Eukaryota</taxon>
        <taxon>Fungi</taxon>
        <taxon>Dikarya</taxon>
        <taxon>Ascomycota</taxon>
        <taxon>Pezizomycotina</taxon>
        <taxon>Sordariomycetes</taxon>
        <taxon>Hypocreomycetidae</taxon>
        <taxon>Hypocreales</taxon>
        <taxon>Hypocreaceae</taxon>
        <taxon>Trichoderma</taxon>
    </lineage>
</organism>
<gene>
    <name evidence="2" type="ORF">M440DRAFT_21036</name>
</gene>
<feature type="compositionally biased region" description="Polar residues" evidence="1">
    <location>
        <begin position="170"/>
        <end position="187"/>
    </location>
</feature>